<evidence type="ECO:0000313" key="1">
    <source>
        <dbReference type="Proteomes" id="UP000095286"/>
    </source>
</evidence>
<name>A0AC35TJN8_9BILA</name>
<protein>
    <submittedName>
        <fullName evidence="2">Glucuronosyltransferase</fullName>
    </submittedName>
</protein>
<evidence type="ECO:0000313" key="2">
    <source>
        <dbReference type="WBParaSite" id="RSKR_0000140500.1"/>
    </source>
</evidence>
<organism evidence="1 2">
    <name type="scientific">Rhabditophanes sp. KR3021</name>
    <dbReference type="NCBI Taxonomy" id="114890"/>
    <lineage>
        <taxon>Eukaryota</taxon>
        <taxon>Metazoa</taxon>
        <taxon>Ecdysozoa</taxon>
        <taxon>Nematoda</taxon>
        <taxon>Chromadorea</taxon>
        <taxon>Rhabditida</taxon>
        <taxon>Tylenchina</taxon>
        <taxon>Panagrolaimomorpha</taxon>
        <taxon>Strongyloidoidea</taxon>
        <taxon>Alloionematidae</taxon>
        <taxon>Rhabditophanes</taxon>
    </lineage>
</organism>
<sequence length="529" mass="59733">MFFTRYYLLFASLFVGVNCLKILFIVPQFGPSHVKMMGAAADILAKKHDVTYFIPPVDISLNKTGTLLSHVITTEKSDVFIPLQGDKMAFQRNIWVEDMLSNKFFTRMINMVKKNAVANCDRLIKNETLTAYMKVQKFDIAIGETFLYCSFVLMKMYGIKQHVAISANPLMISKYFGITNSPAQVPEITTVATDLEMGFFNRLRNVWSFYMGNVFVDEVIDGEQEVIDRKFGKGVYDIRQEIRDSAFVVTNNDPLVNFQYSTLPKVLHLGGMTITPTQPLSLELEGAMSKKEKVILISFGSVAQGMHIPLPIKIILLEVIKSMPDVMFLFKYEDDEDTLVKGIDNLYTSKWLPQSDLLNHKRLSGFYTHGGISSLLEAARFGKPIVVTPLFSDQFKNSKIASKLGFGYTLYKSDLTDAAKVKAAFNLLLDENNDLAVSAHRLSSMIQNRPGNLTDIFIKHVEFAAKYGKLPFLNMEGHNMSIFTYALLDIISFVLACGLLIVGLIVYLIRKLYCSLLGEIYDSHDKKKK</sequence>
<accession>A0AC35TJN8</accession>
<dbReference type="WBParaSite" id="RSKR_0000140500.1">
    <property type="protein sequence ID" value="RSKR_0000140500.1"/>
    <property type="gene ID" value="RSKR_0000140500"/>
</dbReference>
<proteinExistence type="predicted"/>
<dbReference type="Proteomes" id="UP000095286">
    <property type="component" value="Unplaced"/>
</dbReference>
<reference evidence="2" key="1">
    <citation type="submission" date="2016-11" db="UniProtKB">
        <authorList>
            <consortium name="WormBaseParasite"/>
        </authorList>
    </citation>
    <scope>IDENTIFICATION</scope>
    <source>
        <strain evidence="2">KR3021</strain>
    </source>
</reference>